<name>A0A098Y8L7_9ACTN</name>
<feature type="chain" id="PRO_5039452055" description="ABC transporter substrate-binding protein" evidence="6">
    <location>
        <begin position="20"/>
        <end position="346"/>
    </location>
</feature>
<dbReference type="SUPFAM" id="SSF53807">
    <property type="entry name" value="Helical backbone' metal receptor"/>
    <property type="match status" value="1"/>
</dbReference>
<evidence type="ECO:0000256" key="2">
    <source>
        <dbReference type="ARBA" id="ARBA00022448"/>
    </source>
</evidence>
<reference evidence="7 8" key="1">
    <citation type="submission" date="2014-07" db="EMBL/GenBank/DDBJ databases">
        <title>Biosystematic studies on Modestobacter strains isolated from extreme hyper-arid desert soil and from historic building.</title>
        <authorList>
            <person name="Bukarasam K."/>
            <person name="Bull A."/>
            <person name="Girard G."/>
            <person name="van Wezel G."/>
            <person name="Goodfellow M."/>
        </authorList>
    </citation>
    <scope>NUCLEOTIDE SEQUENCE [LARGE SCALE GENOMIC DNA]</scope>
    <source>
        <strain evidence="7 8">KNN45-2b</strain>
    </source>
</reference>
<evidence type="ECO:0008006" key="9">
    <source>
        <dbReference type="Google" id="ProtNLM"/>
    </source>
</evidence>
<keyword evidence="8" id="KW-1185">Reference proteome</keyword>
<keyword evidence="3" id="KW-0479">Metal-binding</keyword>
<dbReference type="AlphaFoldDB" id="A0A098Y8L7"/>
<gene>
    <name evidence="7" type="ORF">IN07_13340</name>
</gene>
<evidence type="ECO:0000256" key="4">
    <source>
        <dbReference type="ARBA" id="ARBA00022729"/>
    </source>
</evidence>
<dbReference type="PROSITE" id="PS51257">
    <property type="entry name" value="PROKAR_LIPOPROTEIN"/>
    <property type="match status" value="1"/>
</dbReference>
<comment type="caution">
    <text evidence="7">The sequence shown here is derived from an EMBL/GenBank/DDBJ whole genome shotgun (WGS) entry which is preliminary data.</text>
</comment>
<evidence type="ECO:0000313" key="8">
    <source>
        <dbReference type="Proteomes" id="UP000029713"/>
    </source>
</evidence>
<evidence type="ECO:0000256" key="5">
    <source>
        <dbReference type="SAM" id="MobiDB-lite"/>
    </source>
</evidence>
<keyword evidence="2" id="KW-0813">Transport</keyword>
<dbReference type="GO" id="GO:0030313">
    <property type="term" value="C:cell envelope"/>
    <property type="evidence" value="ECO:0007669"/>
    <property type="project" value="UniProtKB-SubCell"/>
</dbReference>
<dbReference type="STRING" id="1522368.IN07_13340"/>
<feature type="signal peptide" evidence="6">
    <location>
        <begin position="1"/>
        <end position="19"/>
    </location>
</feature>
<keyword evidence="4 6" id="KW-0732">Signal</keyword>
<evidence type="ECO:0000256" key="6">
    <source>
        <dbReference type="SAM" id="SignalP"/>
    </source>
</evidence>
<dbReference type="Proteomes" id="UP000029713">
    <property type="component" value="Unassembled WGS sequence"/>
</dbReference>
<dbReference type="Gene3D" id="3.40.50.1980">
    <property type="entry name" value="Nitrogenase molybdenum iron protein domain"/>
    <property type="match status" value="2"/>
</dbReference>
<dbReference type="GO" id="GO:0046872">
    <property type="term" value="F:metal ion binding"/>
    <property type="evidence" value="ECO:0007669"/>
    <property type="project" value="UniProtKB-KW"/>
</dbReference>
<evidence type="ECO:0000256" key="1">
    <source>
        <dbReference type="ARBA" id="ARBA00004196"/>
    </source>
</evidence>
<dbReference type="InterPro" id="IPR050492">
    <property type="entry name" value="Bact_metal-bind_prot9"/>
</dbReference>
<dbReference type="PANTHER" id="PTHR42953:SF1">
    <property type="entry name" value="METAL-BINDING PROTEIN HI_0362-RELATED"/>
    <property type="match status" value="1"/>
</dbReference>
<accession>A0A098Y8L7</accession>
<protein>
    <recommendedName>
        <fullName evidence="9">ABC transporter substrate-binding protein</fullName>
    </recommendedName>
</protein>
<comment type="subcellular location">
    <subcellularLocation>
        <location evidence="1">Cell envelope</location>
    </subcellularLocation>
</comment>
<dbReference type="InterPro" id="IPR006127">
    <property type="entry name" value="ZnuA-like"/>
</dbReference>
<proteinExistence type="predicted"/>
<sequence length="346" mass="35687">MFRRPTLAAVAATATLTLAACGGSSAGAGTTTTQADEADCPGEVLDVVVSVSQWGSIVEQLGGDCANVTTVLASSAVDPHDYEPTTADIAAFSDADLAVLNGADYDHWAADAVATSGSDTAVVDASEVVGIEEDGHAEDEEHAEEEEHAEGEEHAEEEHAEGEEGHAHGGVNPHLWYSPEYVQDVAAAVTEQLSELSPDAADHFAEQAEAWEADLQPYLDELAALETAAAGRSYAATESVFQYTAEAIGLTDATPEGYRDAASNETDPAPGDVAAFEAALTAGSVDVLVYNSQTEGSVPEQLRAAAEAADVPVVEVTESAPDGESSLVSWQLDQLQQLSNALGGGQ</sequence>
<organism evidence="7 8">
    <name type="scientific">Modestobacter caceresii</name>
    <dbReference type="NCBI Taxonomy" id="1522368"/>
    <lineage>
        <taxon>Bacteria</taxon>
        <taxon>Bacillati</taxon>
        <taxon>Actinomycetota</taxon>
        <taxon>Actinomycetes</taxon>
        <taxon>Geodermatophilales</taxon>
        <taxon>Geodermatophilaceae</taxon>
        <taxon>Modestobacter</taxon>
    </lineage>
</organism>
<dbReference type="Pfam" id="PF01297">
    <property type="entry name" value="ZnuA"/>
    <property type="match status" value="1"/>
</dbReference>
<feature type="compositionally biased region" description="Acidic residues" evidence="5">
    <location>
        <begin position="134"/>
        <end position="161"/>
    </location>
</feature>
<dbReference type="PANTHER" id="PTHR42953">
    <property type="entry name" value="HIGH-AFFINITY ZINC UPTAKE SYSTEM PROTEIN ZNUA-RELATED"/>
    <property type="match status" value="1"/>
</dbReference>
<evidence type="ECO:0000313" key="7">
    <source>
        <dbReference type="EMBL" id="KGH46081.1"/>
    </source>
</evidence>
<dbReference type="EMBL" id="JPMX01000058">
    <property type="protein sequence ID" value="KGH46081.1"/>
    <property type="molecule type" value="Genomic_DNA"/>
</dbReference>
<feature type="region of interest" description="Disordered" evidence="5">
    <location>
        <begin position="134"/>
        <end position="175"/>
    </location>
</feature>
<dbReference type="GO" id="GO:0030001">
    <property type="term" value="P:metal ion transport"/>
    <property type="evidence" value="ECO:0007669"/>
    <property type="project" value="InterPro"/>
</dbReference>
<evidence type="ECO:0000256" key="3">
    <source>
        <dbReference type="ARBA" id="ARBA00022723"/>
    </source>
</evidence>